<dbReference type="SUPFAM" id="SSF102114">
    <property type="entry name" value="Radical SAM enzymes"/>
    <property type="match status" value="1"/>
</dbReference>
<evidence type="ECO:0000256" key="6">
    <source>
        <dbReference type="HAMAP-Rule" id="MF_01251"/>
    </source>
</evidence>
<dbReference type="SFLD" id="SFLDG01069">
    <property type="entry name" value="UPF0313"/>
    <property type="match status" value="1"/>
</dbReference>
<dbReference type="RefSeq" id="WP_091813049.1">
    <property type="nucleotide sequence ID" value="NZ_FNNE01000005.1"/>
</dbReference>
<dbReference type="InterPro" id="IPR022946">
    <property type="entry name" value="UPF0313"/>
</dbReference>
<dbReference type="SMART" id="SM00729">
    <property type="entry name" value="Elp3"/>
    <property type="match status" value="1"/>
</dbReference>
<dbReference type="Gene3D" id="3.80.30.20">
    <property type="entry name" value="tm_1862 like domain"/>
    <property type="match status" value="1"/>
</dbReference>
<keyword evidence="2 6" id="KW-0949">S-adenosyl-L-methionine</keyword>
<dbReference type="PROSITE" id="PS51918">
    <property type="entry name" value="RADICAL_SAM"/>
    <property type="match status" value="1"/>
</dbReference>
<dbReference type="PANTHER" id="PTHR32331:SF0">
    <property type="entry name" value="UPF0313 PROTEIN YGIQ"/>
    <property type="match status" value="1"/>
</dbReference>
<dbReference type="Pfam" id="PF11842">
    <property type="entry name" value="DUF3362"/>
    <property type="match status" value="1"/>
</dbReference>
<dbReference type="PANTHER" id="PTHR32331">
    <property type="entry name" value="UPF0313 PROTEIN YGIQ"/>
    <property type="match status" value="1"/>
</dbReference>
<reference evidence="9 10" key="1">
    <citation type="submission" date="2016-10" db="EMBL/GenBank/DDBJ databases">
        <authorList>
            <person name="de Groot N.N."/>
        </authorList>
    </citation>
    <scope>NUCLEOTIDE SEQUENCE [LARGE SCALE GENOMIC DNA]</scope>
    <source>
        <strain evidence="9 10">CGMCC 1.7059</strain>
    </source>
</reference>
<dbReference type="InterPro" id="IPR024560">
    <property type="entry name" value="UPF0313_C"/>
</dbReference>
<name>A0A1H2Y2H5_9GAMM</name>
<dbReference type="GO" id="GO:0005506">
    <property type="term" value="F:iron ion binding"/>
    <property type="evidence" value="ECO:0007669"/>
    <property type="project" value="UniProtKB-UniRule"/>
</dbReference>
<evidence type="ECO:0000313" key="9">
    <source>
        <dbReference type="EMBL" id="SDW99008.1"/>
    </source>
</evidence>
<sequence>MQTAKPLFDHPKYWAECFGPSPFLPMSREEMDQLGWDTCDVIIVTGDAYVDHPSFGMAVIGRLLEGQGFRVGIIAQPDWNSKEDFMKLGKPNLFFGVAAGNMDSMINRYTADRKVRSDDAYTPGGEGGKRPDRASLVYSHRCREAFADVPIVLGGIEASLRRIAHYDYWQDKVRKSILVDSGADILLFGNAERAIAEVAFRLSCGETVESLTDIRGTAFVRKDSADGYYELDSTRVDRPGRVDKIISPYVNTQELQECSSSQQAAVETGTELDSDTTVVVDLLPSSRIERDKTVIRLPSYEKVRNDPVLYAHANRVLHQETNPGNARALVQKHAGQDIWFNPPAIPLTTEEMDYVFDQPFARVPHPSYGEARIPAYEMIRFSVNIMRGCFGGCTFCSITEHEGRIIQNRSHDSIIREIEAMRDKVPGFTGVVSDLGGPTANMYRIACKSPEIEAACRKPSCVYPGICSNLNTDHSSLIELYRKARDLKGVKKVLIASGLRYDLAVESPEYVRELVTHHVGGYLKIAPEHTEEGPLSKMMKPGIGSYDRFKRMFEKYSKEAGKEQYLIPYFIAAHPGTTDEDMLNLALWLKRNGFRADQVQAFYPSPMATATTMYHTARNPLSRVTYKTDKVDTVKDPLQRRLHKAFLRYHDPNNWPMLREALMRMGRADLIGPGKHQLIPKHQPRVEGYQSARRKNSTPPGSRKSGRPLLTQHTGLPPRDTGAGEGSRKAGKRRPVKNVTRR</sequence>
<organism evidence="9 10">
    <name type="scientific">Marinobacter mobilis</name>
    <dbReference type="NCBI Taxonomy" id="488533"/>
    <lineage>
        <taxon>Bacteria</taxon>
        <taxon>Pseudomonadati</taxon>
        <taxon>Pseudomonadota</taxon>
        <taxon>Gammaproteobacteria</taxon>
        <taxon>Pseudomonadales</taxon>
        <taxon>Marinobacteraceae</taxon>
        <taxon>Marinobacter</taxon>
    </lineage>
</organism>
<dbReference type="InterPro" id="IPR006638">
    <property type="entry name" value="Elp3/MiaA/NifB-like_rSAM"/>
</dbReference>
<keyword evidence="10" id="KW-1185">Reference proteome</keyword>
<keyword evidence="4 6" id="KW-0408">Iron</keyword>
<evidence type="ECO:0000256" key="5">
    <source>
        <dbReference type="ARBA" id="ARBA00023014"/>
    </source>
</evidence>
<dbReference type="STRING" id="488533.SAMN04487960_105232"/>
<keyword evidence="5 6" id="KW-0411">Iron-sulfur</keyword>
<feature type="binding site" evidence="6">
    <location>
        <position position="396"/>
    </location>
    <ligand>
        <name>[4Fe-4S] cluster</name>
        <dbReference type="ChEBI" id="CHEBI:49883"/>
        <note>4Fe-4S-S-AdoMet</note>
    </ligand>
</feature>
<dbReference type="Proteomes" id="UP000199675">
    <property type="component" value="Unassembled WGS sequence"/>
</dbReference>
<proteinExistence type="inferred from homology"/>
<evidence type="ECO:0000256" key="3">
    <source>
        <dbReference type="ARBA" id="ARBA00022723"/>
    </source>
</evidence>
<dbReference type="AlphaFoldDB" id="A0A1H2Y2H5"/>
<feature type="domain" description="Radical SAM core" evidence="8">
    <location>
        <begin position="375"/>
        <end position="653"/>
    </location>
</feature>
<feature type="region of interest" description="Disordered" evidence="7">
    <location>
        <begin position="672"/>
        <end position="742"/>
    </location>
</feature>
<dbReference type="NCBIfam" id="TIGR03904">
    <property type="entry name" value="SAM_YgiQ"/>
    <property type="match status" value="1"/>
</dbReference>
<dbReference type="EMBL" id="FNNE01000005">
    <property type="protein sequence ID" value="SDW99008.1"/>
    <property type="molecule type" value="Genomic_DNA"/>
</dbReference>
<evidence type="ECO:0000259" key="8">
    <source>
        <dbReference type="PROSITE" id="PS51918"/>
    </source>
</evidence>
<evidence type="ECO:0000256" key="7">
    <source>
        <dbReference type="SAM" id="MobiDB-lite"/>
    </source>
</evidence>
<dbReference type="OrthoDB" id="9803479at2"/>
<feature type="compositionally biased region" description="Basic residues" evidence="7">
    <location>
        <begin position="729"/>
        <end position="742"/>
    </location>
</feature>
<feature type="binding site" evidence="6">
    <location>
        <position position="393"/>
    </location>
    <ligand>
        <name>[4Fe-4S] cluster</name>
        <dbReference type="ChEBI" id="CHEBI:49883"/>
        <note>4Fe-4S-S-AdoMet</note>
    </ligand>
</feature>
<keyword evidence="1 6" id="KW-0004">4Fe-4S</keyword>
<evidence type="ECO:0000256" key="2">
    <source>
        <dbReference type="ARBA" id="ARBA00022691"/>
    </source>
</evidence>
<keyword evidence="3 6" id="KW-0479">Metal-binding</keyword>
<accession>A0A1H2Y2H5</accession>
<dbReference type="HAMAP" id="MF_01251">
    <property type="entry name" value="UPF0313"/>
    <property type="match status" value="1"/>
</dbReference>
<evidence type="ECO:0000256" key="4">
    <source>
        <dbReference type="ARBA" id="ARBA00023004"/>
    </source>
</evidence>
<dbReference type="GO" id="GO:0051539">
    <property type="term" value="F:4 iron, 4 sulfur cluster binding"/>
    <property type="evidence" value="ECO:0007669"/>
    <property type="project" value="UniProtKB-KW"/>
</dbReference>
<dbReference type="InterPro" id="IPR058240">
    <property type="entry name" value="rSAM_sf"/>
</dbReference>
<comment type="cofactor">
    <cofactor evidence="6">
        <name>[4Fe-4S] cluster</name>
        <dbReference type="ChEBI" id="CHEBI:49883"/>
    </cofactor>
    <text evidence="6">Binds 1 [4Fe-4S] cluster. The cluster is coordinated with 3 cysteines and an exchangeable S-adenosyl-L-methionine.</text>
</comment>
<dbReference type="Pfam" id="PF08497">
    <property type="entry name" value="Radical_SAM_N"/>
    <property type="match status" value="1"/>
</dbReference>
<dbReference type="SFLD" id="SFLDS00029">
    <property type="entry name" value="Radical_SAM"/>
    <property type="match status" value="1"/>
</dbReference>
<dbReference type="SFLD" id="SFLDG01082">
    <property type="entry name" value="B12-binding_domain_containing"/>
    <property type="match status" value="1"/>
</dbReference>
<dbReference type="GO" id="GO:0003824">
    <property type="term" value="F:catalytic activity"/>
    <property type="evidence" value="ECO:0007669"/>
    <property type="project" value="InterPro"/>
</dbReference>
<evidence type="ECO:0000313" key="10">
    <source>
        <dbReference type="Proteomes" id="UP000199675"/>
    </source>
</evidence>
<dbReference type="InterPro" id="IPR013704">
    <property type="entry name" value="UPF0313_N"/>
</dbReference>
<dbReference type="InterPro" id="IPR020612">
    <property type="entry name" value="Methylthiotransferase_CS"/>
</dbReference>
<feature type="binding site" evidence="6">
    <location>
        <position position="389"/>
    </location>
    <ligand>
        <name>[4Fe-4S] cluster</name>
        <dbReference type="ChEBI" id="CHEBI:49883"/>
        <note>4Fe-4S-S-AdoMet</note>
    </ligand>
</feature>
<dbReference type="Pfam" id="PF04055">
    <property type="entry name" value="Radical_SAM"/>
    <property type="match status" value="1"/>
</dbReference>
<dbReference type="InterPro" id="IPR023404">
    <property type="entry name" value="rSAM_horseshoe"/>
</dbReference>
<protein>
    <submittedName>
        <fullName evidence="9">Uncharacterized radical SAM protein YgiQ</fullName>
    </submittedName>
</protein>
<gene>
    <name evidence="9" type="ORF">SAMN04487960_105232</name>
</gene>
<dbReference type="InterPro" id="IPR007197">
    <property type="entry name" value="rSAM"/>
</dbReference>
<evidence type="ECO:0000256" key="1">
    <source>
        <dbReference type="ARBA" id="ARBA00022485"/>
    </source>
</evidence>
<comment type="similarity">
    <text evidence="6">Belongs to the UPF0313 family.</text>
</comment>
<dbReference type="PROSITE" id="PS01278">
    <property type="entry name" value="MTTASE_RADICAL"/>
    <property type="match status" value="1"/>
</dbReference>